<proteinExistence type="predicted"/>
<dbReference type="AlphaFoldDB" id="A0AAD6GSJ6"/>
<comment type="caution">
    <text evidence="1">The sequence shown here is derived from an EMBL/GenBank/DDBJ whole genome shotgun (WGS) entry which is preliminary data.</text>
</comment>
<protein>
    <submittedName>
        <fullName evidence="1">Uncharacterized protein</fullName>
    </submittedName>
</protein>
<reference evidence="1" key="2">
    <citation type="submission" date="2023-01" db="EMBL/GenBank/DDBJ databases">
        <authorList>
            <person name="Petersen C."/>
        </authorList>
    </citation>
    <scope>NUCLEOTIDE SEQUENCE</scope>
    <source>
        <strain evidence="1">IBT 12815</strain>
    </source>
</reference>
<name>A0AAD6GSJ6_9EURO</name>
<reference evidence="1" key="1">
    <citation type="journal article" date="2023" name="IMA Fungus">
        <title>Comparative genomic study of the Penicillium genus elucidates a diverse pangenome and 15 lateral gene transfer events.</title>
        <authorList>
            <person name="Petersen C."/>
            <person name="Sorensen T."/>
            <person name="Nielsen M.R."/>
            <person name="Sondergaard T.E."/>
            <person name="Sorensen J.L."/>
            <person name="Fitzpatrick D.A."/>
            <person name="Frisvad J.C."/>
            <person name="Nielsen K.L."/>
        </authorList>
    </citation>
    <scope>NUCLEOTIDE SEQUENCE</scope>
    <source>
        <strain evidence="1">IBT 12815</strain>
    </source>
</reference>
<sequence length="269" mass="31029">MANYVLTIMVDIGVELRTSLVEEYANERKPTDGEIYRKIRQYEGDYDETFRERWFELGELEQPRNGKPSPQEDRQDLSPLRLKYRSEEPAYRYVVDAVVASDAITYEALVEPLRLGTLGSAIDPHPTPPVAEDTSVPDSSVAGLMPLRAVEQRPPQQYIEIELWSLERGEWRRSDRLRVDPLDPSPLERVAQKYLWKNYSLYDKNLHNLRPAQCYRAATADGSNAFFIVSEYEEKKLAAEGRVVKEKKLLGMASRVLDRVEGGRYPRFS</sequence>
<dbReference type="EMBL" id="JAQJAE010000006">
    <property type="protein sequence ID" value="KAJ5589606.1"/>
    <property type="molecule type" value="Genomic_DNA"/>
</dbReference>
<keyword evidence="2" id="KW-1185">Reference proteome</keyword>
<dbReference type="Pfam" id="PF12520">
    <property type="entry name" value="DUF3723"/>
    <property type="match status" value="1"/>
</dbReference>
<evidence type="ECO:0000313" key="2">
    <source>
        <dbReference type="Proteomes" id="UP001213799"/>
    </source>
</evidence>
<dbReference type="Proteomes" id="UP001213799">
    <property type="component" value="Unassembled WGS sequence"/>
</dbReference>
<dbReference type="RefSeq" id="XP_056748625.1">
    <property type="nucleotide sequence ID" value="XM_056903338.1"/>
</dbReference>
<accession>A0AAD6GSJ6</accession>
<evidence type="ECO:0000313" key="1">
    <source>
        <dbReference type="EMBL" id="KAJ5589606.1"/>
    </source>
</evidence>
<dbReference type="InterPro" id="IPR022198">
    <property type="entry name" value="DUF3723"/>
</dbReference>
<dbReference type="GeneID" id="81593580"/>
<gene>
    <name evidence="1" type="ORF">N7537_012284</name>
</gene>
<organism evidence="1 2">
    <name type="scientific">Penicillium hordei</name>
    <dbReference type="NCBI Taxonomy" id="40994"/>
    <lineage>
        <taxon>Eukaryota</taxon>
        <taxon>Fungi</taxon>
        <taxon>Dikarya</taxon>
        <taxon>Ascomycota</taxon>
        <taxon>Pezizomycotina</taxon>
        <taxon>Eurotiomycetes</taxon>
        <taxon>Eurotiomycetidae</taxon>
        <taxon>Eurotiales</taxon>
        <taxon>Aspergillaceae</taxon>
        <taxon>Penicillium</taxon>
    </lineage>
</organism>